<gene>
    <name evidence="1" type="ORF">RHMOL_Rhmol03G0215800</name>
</gene>
<sequence>MEKWQLRNLCDLRYWVQRNKLILRIYLQKALMARQGGLIQDQNLNVHFDVAPLGVKSNVSKAQKQGGGLGGRKALNDISNSGRPSTLQPSKKHNSRNAISLGEDINPSKLKSFGGRTNVSKALEKVQVSAGRKALSDLTNSAKPHMHQASKENHDKKLSAVLEEQILPHSAEEQFLHNHPECIKAQRKVVDMHYFLETIGLANDNSTQIASPLMSPLSRKLKPESSPKRYLEMEEMPELLFEDRSQWNKTEMPSKQTPCRNLKSPKPFMPWRNYPEFMLMETPKLPKQ</sequence>
<evidence type="ECO:0000313" key="1">
    <source>
        <dbReference type="EMBL" id="KAI8564864.1"/>
    </source>
</evidence>
<keyword evidence="2" id="KW-1185">Reference proteome</keyword>
<reference evidence="1" key="1">
    <citation type="submission" date="2022-02" db="EMBL/GenBank/DDBJ databases">
        <title>Plant Genome Project.</title>
        <authorList>
            <person name="Zhang R.-G."/>
        </authorList>
    </citation>
    <scope>NUCLEOTIDE SEQUENCE</scope>
    <source>
        <strain evidence="1">AT1</strain>
    </source>
</reference>
<proteinExistence type="predicted"/>
<accession>A0ACC0PIE6</accession>
<dbReference type="Proteomes" id="UP001062846">
    <property type="component" value="Chromosome 3"/>
</dbReference>
<protein>
    <submittedName>
        <fullName evidence="1">Uncharacterized protein</fullName>
    </submittedName>
</protein>
<organism evidence="1 2">
    <name type="scientific">Rhododendron molle</name>
    <name type="common">Chinese azalea</name>
    <name type="synonym">Azalea mollis</name>
    <dbReference type="NCBI Taxonomy" id="49168"/>
    <lineage>
        <taxon>Eukaryota</taxon>
        <taxon>Viridiplantae</taxon>
        <taxon>Streptophyta</taxon>
        <taxon>Embryophyta</taxon>
        <taxon>Tracheophyta</taxon>
        <taxon>Spermatophyta</taxon>
        <taxon>Magnoliopsida</taxon>
        <taxon>eudicotyledons</taxon>
        <taxon>Gunneridae</taxon>
        <taxon>Pentapetalae</taxon>
        <taxon>asterids</taxon>
        <taxon>Ericales</taxon>
        <taxon>Ericaceae</taxon>
        <taxon>Ericoideae</taxon>
        <taxon>Rhodoreae</taxon>
        <taxon>Rhododendron</taxon>
    </lineage>
</organism>
<comment type="caution">
    <text evidence="1">The sequence shown here is derived from an EMBL/GenBank/DDBJ whole genome shotgun (WGS) entry which is preliminary data.</text>
</comment>
<dbReference type="EMBL" id="CM046390">
    <property type="protein sequence ID" value="KAI8564864.1"/>
    <property type="molecule type" value="Genomic_DNA"/>
</dbReference>
<evidence type="ECO:0000313" key="2">
    <source>
        <dbReference type="Proteomes" id="UP001062846"/>
    </source>
</evidence>
<name>A0ACC0PIE6_RHOML</name>